<dbReference type="Proteomes" id="UP001345963">
    <property type="component" value="Unassembled WGS sequence"/>
</dbReference>
<dbReference type="SUPFAM" id="SSF48619">
    <property type="entry name" value="Phospholipase A2, PLA2"/>
    <property type="match status" value="1"/>
</dbReference>
<reference evidence="2 3" key="1">
    <citation type="submission" date="2021-07" db="EMBL/GenBank/DDBJ databases">
        <authorList>
            <person name="Palmer J.M."/>
        </authorList>
    </citation>
    <scope>NUCLEOTIDE SEQUENCE [LARGE SCALE GENOMIC DNA]</scope>
    <source>
        <strain evidence="2 3">AT_MEX2019</strain>
        <tissue evidence="2">Muscle</tissue>
    </source>
</reference>
<keyword evidence="3" id="KW-1185">Reference proteome</keyword>
<gene>
    <name evidence="2" type="ORF">ATANTOWER_002587</name>
</gene>
<accession>A0ABU7AMB4</accession>
<dbReference type="EMBL" id="JAHUTI010020934">
    <property type="protein sequence ID" value="MED6239148.1"/>
    <property type="molecule type" value="Genomic_DNA"/>
</dbReference>
<dbReference type="Pfam" id="PF05826">
    <property type="entry name" value="Phospholip_A2_2"/>
    <property type="match status" value="1"/>
</dbReference>
<dbReference type="InterPro" id="IPR016090">
    <property type="entry name" value="PLA2-like_dom"/>
</dbReference>
<dbReference type="InterPro" id="IPR036444">
    <property type="entry name" value="PLipase_A2_dom_sf"/>
</dbReference>
<dbReference type="Gene3D" id="1.20.90.10">
    <property type="entry name" value="Phospholipase A2 domain"/>
    <property type="match status" value="1"/>
</dbReference>
<evidence type="ECO:0000259" key="1">
    <source>
        <dbReference type="Pfam" id="PF05826"/>
    </source>
</evidence>
<evidence type="ECO:0000313" key="3">
    <source>
        <dbReference type="Proteomes" id="UP001345963"/>
    </source>
</evidence>
<evidence type="ECO:0000313" key="2">
    <source>
        <dbReference type="EMBL" id="MED6239148.1"/>
    </source>
</evidence>
<proteinExistence type="predicted"/>
<protein>
    <recommendedName>
        <fullName evidence="1">Phospholipase A2-like central domain-containing protein</fullName>
    </recommendedName>
</protein>
<sequence length="123" mass="14115">QAGQQPLGHTTPLMIHANNSLVKNDMTDNEVRCQSLKHLDDCKYKIPPLEKKYNLTNMESKTAYHCDCTSRLAVWIKSLKEPSPPHSLMVEFVSQDCFTLSKEKKYVLGASLKPLTYIKHLRR</sequence>
<name>A0ABU7AMB4_9TELE</name>
<comment type="caution">
    <text evidence="2">The sequence shown here is derived from an EMBL/GenBank/DDBJ whole genome shotgun (WGS) entry which is preliminary data.</text>
</comment>
<feature type="non-terminal residue" evidence="2">
    <location>
        <position position="1"/>
    </location>
</feature>
<feature type="domain" description="Phospholipase A2-like central" evidence="1">
    <location>
        <begin position="34"/>
        <end position="83"/>
    </location>
</feature>
<organism evidence="2 3">
    <name type="scientific">Ataeniobius toweri</name>
    <dbReference type="NCBI Taxonomy" id="208326"/>
    <lineage>
        <taxon>Eukaryota</taxon>
        <taxon>Metazoa</taxon>
        <taxon>Chordata</taxon>
        <taxon>Craniata</taxon>
        <taxon>Vertebrata</taxon>
        <taxon>Euteleostomi</taxon>
        <taxon>Actinopterygii</taxon>
        <taxon>Neopterygii</taxon>
        <taxon>Teleostei</taxon>
        <taxon>Neoteleostei</taxon>
        <taxon>Acanthomorphata</taxon>
        <taxon>Ovalentaria</taxon>
        <taxon>Atherinomorphae</taxon>
        <taxon>Cyprinodontiformes</taxon>
        <taxon>Goodeidae</taxon>
        <taxon>Ataeniobius</taxon>
    </lineage>
</organism>